<dbReference type="Proteomes" id="UP000026962">
    <property type="component" value="Chromosome 1"/>
</dbReference>
<name>A0A0E0JPB6_ORYPU</name>
<dbReference type="HOGENOM" id="CLU_2964955_0_0_1"/>
<sequence>MSAQLDPSGYLRNMERENIKGDCGPQPGHRNKGGSKNLNPDRRKKFQELLPVVFFSLFI</sequence>
<reference evidence="2" key="1">
    <citation type="submission" date="2015-04" db="UniProtKB">
        <authorList>
            <consortium name="EnsemblPlants"/>
        </authorList>
    </citation>
    <scope>IDENTIFICATION</scope>
</reference>
<evidence type="ECO:0000313" key="2">
    <source>
        <dbReference type="EnsemblPlants" id="OPUNC01G31670.8"/>
    </source>
</evidence>
<keyword evidence="3" id="KW-1185">Reference proteome</keyword>
<reference evidence="2" key="2">
    <citation type="submission" date="2018-05" db="EMBL/GenBank/DDBJ databases">
        <title>OpunRS2 (Oryza punctata Reference Sequence Version 2).</title>
        <authorList>
            <person name="Zhang J."/>
            <person name="Kudrna D."/>
            <person name="Lee S."/>
            <person name="Talag J."/>
            <person name="Welchert J."/>
            <person name="Wing R.A."/>
        </authorList>
    </citation>
    <scope>NUCLEOTIDE SEQUENCE [LARGE SCALE GENOMIC DNA]</scope>
</reference>
<accession>A0A0E0JPB6</accession>
<evidence type="ECO:0000313" key="3">
    <source>
        <dbReference type="Proteomes" id="UP000026962"/>
    </source>
</evidence>
<proteinExistence type="predicted"/>
<organism evidence="2">
    <name type="scientific">Oryza punctata</name>
    <name type="common">Red rice</name>
    <dbReference type="NCBI Taxonomy" id="4537"/>
    <lineage>
        <taxon>Eukaryota</taxon>
        <taxon>Viridiplantae</taxon>
        <taxon>Streptophyta</taxon>
        <taxon>Embryophyta</taxon>
        <taxon>Tracheophyta</taxon>
        <taxon>Spermatophyta</taxon>
        <taxon>Magnoliopsida</taxon>
        <taxon>Liliopsida</taxon>
        <taxon>Poales</taxon>
        <taxon>Poaceae</taxon>
        <taxon>BOP clade</taxon>
        <taxon>Oryzoideae</taxon>
        <taxon>Oryzeae</taxon>
        <taxon>Oryzinae</taxon>
        <taxon>Oryza</taxon>
    </lineage>
</organism>
<dbReference type="AlphaFoldDB" id="A0A0E0JPB6"/>
<dbReference type="EnsemblPlants" id="OPUNC01G31670.8">
    <property type="protein sequence ID" value="OPUNC01G31670.8"/>
    <property type="gene ID" value="OPUNC01G31670"/>
</dbReference>
<protein>
    <submittedName>
        <fullName evidence="2">Uncharacterized protein</fullName>
    </submittedName>
</protein>
<evidence type="ECO:0000256" key="1">
    <source>
        <dbReference type="SAM" id="MobiDB-lite"/>
    </source>
</evidence>
<dbReference type="Gramene" id="OPUNC01G31670.8">
    <property type="protein sequence ID" value="OPUNC01G31670.8"/>
    <property type="gene ID" value="OPUNC01G31670"/>
</dbReference>
<feature type="region of interest" description="Disordered" evidence="1">
    <location>
        <begin position="1"/>
        <end position="42"/>
    </location>
</feature>